<dbReference type="GO" id="GO:0016491">
    <property type="term" value="F:oxidoreductase activity"/>
    <property type="evidence" value="ECO:0007669"/>
    <property type="project" value="UniProtKB-KW"/>
</dbReference>
<organism evidence="11 13">
    <name type="scientific">Eggerthella sinensis</name>
    <dbReference type="NCBI Taxonomy" id="242230"/>
    <lineage>
        <taxon>Bacteria</taxon>
        <taxon>Bacillati</taxon>
        <taxon>Actinomycetota</taxon>
        <taxon>Coriobacteriia</taxon>
        <taxon>Eggerthellales</taxon>
        <taxon>Eggerthellaceae</taxon>
        <taxon>Eggerthella</taxon>
    </lineage>
</organism>
<evidence type="ECO:0000256" key="4">
    <source>
        <dbReference type="ARBA" id="ARBA00023002"/>
    </source>
</evidence>
<comment type="similarity">
    <text evidence="1">Belongs to the prokaryotic molybdopterin-containing oxidoreductase family.</text>
</comment>
<dbReference type="InterPro" id="IPR050612">
    <property type="entry name" value="Prok_Mopterin_Oxidored"/>
</dbReference>
<evidence type="ECO:0000256" key="3">
    <source>
        <dbReference type="ARBA" id="ARBA00022729"/>
    </source>
</evidence>
<proteinExistence type="inferred from homology"/>
<evidence type="ECO:0000313" key="12">
    <source>
        <dbReference type="Proteomes" id="UP000253817"/>
    </source>
</evidence>
<dbReference type="EMBL" id="PPTT01000006">
    <property type="protein sequence ID" value="RDB70076.1"/>
    <property type="molecule type" value="Genomic_DNA"/>
</dbReference>
<dbReference type="Gene3D" id="2.40.40.20">
    <property type="match status" value="1"/>
</dbReference>
<evidence type="ECO:0000256" key="6">
    <source>
        <dbReference type="ARBA" id="ARBA00023014"/>
    </source>
</evidence>
<dbReference type="GO" id="GO:0046872">
    <property type="term" value="F:metal ion binding"/>
    <property type="evidence" value="ECO:0007669"/>
    <property type="project" value="UniProtKB-KW"/>
</dbReference>
<dbReference type="Proteomes" id="UP000253817">
    <property type="component" value="Unassembled WGS sequence"/>
</dbReference>
<sequence length="791" mass="84926">MSGTTRPNTKLTRRSFLKSTGAAAGALSVAGAAGMLSADAWLAPTEAYAQPEERVAYTYHQAHCRGHCMLKCTVRDGRLCLIQPNDKAKAGLQTVCLKGLSEIQHVYSVERIQTPLKRVGERGANEFVAISWDEAVSIFAENVRKCWDAYGKESVFASIAMESEVAAELGKLLSASMDTVGGIDVGYANGLAAMYGGAKRSGPLGAVTAFNGVADWKNCKTLLFVGVNFIESSLTQTKPFFDAKDEGMFAVSIDPHYSPTSSKCDQWIPIEPGTDAALFLGMLTVVLDNGWYDEEYVRVHTSLPFLVSDADGSLLGDGDGASFVWDEAAGEARLAADAESPALEGSCDVDGASYTTVFSLLKQGQQRYDAAWASKVTGIPADVIESLAERYATGGPACLAVGYGGNDKYGNADIAGHAAGILAAVTGNIGRAGGGIGYPGFGYGSAPLGAWPLAADMKPTTLSVPAFELPYVDSPVKCFIGVGDQIQQRFADLNKLDEWVQGLDFIVYADVYHSTGAQYADLVLPICSRFESDESLGGVRSNKGQVMLRQQVLEPLFESKTDFSFERELARALGIDASLPSSNEERIAHMLDTATNPKVAGITLDALQNNQGVLPYQGPNAIPFADQKFPTPSGRLEVYYADMVKFDQALPTYEAPEETGPDSKLRETFPLQLCQMRTRFHIHNQFCDAEWIRQYSTAALHLNPVDMDARGLADGDTVEAFSDRGSFGCPVVGDESVRPGTARVFEGEWSKFMASGNIQNVTNPGISDRGRALLNGPVIPYNDTLVEVKKA</sequence>
<evidence type="ECO:0000313" key="13">
    <source>
        <dbReference type="Proteomes" id="UP000270112"/>
    </source>
</evidence>
<dbReference type="PANTHER" id="PTHR43742:SF6">
    <property type="entry name" value="OXIDOREDUCTASE YYAE-RELATED"/>
    <property type="match status" value="1"/>
</dbReference>
<keyword evidence="2" id="KW-0479">Metal-binding</keyword>
<protein>
    <submittedName>
        <fullName evidence="11">Molybdopterin oxidoreductase</fullName>
    </submittedName>
</protein>
<dbReference type="SUPFAM" id="SSF53706">
    <property type="entry name" value="Formate dehydrogenase/DMSO reductase, domains 1-3"/>
    <property type="match status" value="1"/>
</dbReference>
<evidence type="ECO:0000313" key="11">
    <source>
        <dbReference type="EMBL" id="RNM40900.1"/>
    </source>
</evidence>
<feature type="domain" description="Molybdopterin oxidoreductase" evidence="8">
    <location>
        <begin position="111"/>
        <end position="571"/>
    </location>
</feature>
<reference evidence="13" key="2">
    <citation type="submission" date="2018-05" db="EMBL/GenBank/DDBJ databases">
        <title>Genome Sequencing of selected type strains of the family Eggerthellaceae.</title>
        <authorList>
            <person name="Danylec N."/>
            <person name="Stoll D.A."/>
            <person name="Doetsch A."/>
            <person name="Huch M."/>
        </authorList>
    </citation>
    <scope>NUCLEOTIDE SEQUENCE [LARGE SCALE GENOMIC DNA]</scope>
    <source>
        <strain evidence="13">DSM 16107</strain>
    </source>
</reference>
<accession>A0A3N0IWU2</accession>
<keyword evidence="4" id="KW-0560">Oxidoreductase</keyword>
<dbReference type="PANTHER" id="PTHR43742">
    <property type="entry name" value="TRIMETHYLAMINE-N-OXIDE REDUCTASE"/>
    <property type="match status" value="1"/>
</dbReference>
<reference evidence="11" key="3">
    <citation type="journal article" date="2019" name="Microbiol. Resour. Announc.">
        <title>Draft Genome Sequences of Type Strains of Gordonibacter faecihominis, Paraeggerthella hongkongensis, Parvibacter caecicola,Slackia equolifaciens, Slackia faecicanis, and Slackia isoflavoniconvertens.</title>
        <authorList>
            <person name="Danylec N."/>
            <person name="Stoll D.A."/>
            <person name="Dotsch A."/>
            <person name="Huch M."/>
        </authorList>
    </citation>
    <scope>NUCLEOTIDE SEQUENCE</scope>
    <source>
        <strain evidence="11">DSM 16107</strain>
    </source>
</reference>
<dbReference type="Gene3D" id="3.40.228.10">
    <property type="entry name" value="Dimethylsulfoxide Reductase, domain 2"/>
    <property type="match status" value="2"/>
</dbReference>
<comment type="caution">
    <text evidence="11">The sequence shown here is derived from an EMBL/GenBank/DDBJ whole genome shotgun (WGS) entry which is preliminary data.</text>
</comment>
<dbReference type="Proteomes" id="UP000270112">
    <property type="component" value="Unassembled WGS sequence"/>
</dbReference>
<evidence type="ECO:0000256" key="1">
    <source>
        <dbReference type="ARBA" id="ARBA00010312"/>
    </source>
</evidence>
<evidence type="ECO:0000259" key="8">
    <source>
        <dbReference type="Pfam" id="PF00384"/>
    </source>
</evidence>
<dbReference type="GO" id="GO:0051536">
    <property type="term" value="F:iron-sulfur cluster binding"/>
    <property type="evidence" value="ECO:0007669"/>
    <property type="project" value="UniProtKB-KW"/>
</dbReference>
<dbReference type="GO" id="GO:0043546">
    <property type="term" value="F:molybdopterin cofactor binding"/>
    <property type="evidence" value="ECO:0007669"/>
    <property type="project" value="InterPro"/>
</dbReference>
<dbReference type="InterPro" id="IPR009010">
    <property type="entry name" value="Asp_de-COase-like_dom_sf"/>
</dbReference>
<feature type="signal peptide" evidence="7">
    <location>
        <begin position="1"/>
        <end position="32"/>
    </location>
</feature>
<evidence type="ECO:0000256" key="7">
    <source>
        <dbReference type="SAM" id="SignalP"/>
    </source>
</evidence>
<dbReference type="Gene3D" id="2.20.25.90">
    <property type="entry name" value="ADC-like domains"/>
    <property type="match status" value="1"/>
</dbReference>
<feature type="domain" description="Molybdopterin dinucleotide-binding" evidence="9">
    <location>
        <begin position="671"/>
        <end position="768"/>
    </location>
</feature>
<dbReference type="PROSITE" id="PS51318">
    <property type="entry name" value="TAT"/>
    <property type="match status" value="1"/>
</dbReference>
<feature type="chain" id="PRO_5030078639" evidence="7">
    <location>
        <begin position="33"/>
        <end position="791"/>
    </location>
</feature>
<dbReference type="AlphaFoldDB" id="A0A3N0IWU2"/>
<gene>
    <name evidence="10" type="ORF">C1876_04575</name>
    <name evidence="11" type="ORF">DMP09_12130</name>
</gene>
<evidence type="ECO:0000256" key="5">
    <source>
        <dbReference type="ARBA" id="ARBA00023004"/>
    </source>
</evidence>
<keyword evidence="12" id="KW-1185">Reference proteome</keyword>
<dbReference type="Pfam" id="PF01568">
    <property type="entry name" value="Molydop_binding"/>
    <property type="match status" value="1"/>
</dbReference>
<dbReference type="InterPro" id="IPR006311">
    <property type="entry name" value="TAT_signal"/>
</dbReference>
<evidence type="ECO:0000259" key="9">
    <source>
        <dbReference type="Pfam" id="PF01568"/>
    </source>
</evidence>
<evidence type="ECO:0000313" key="10">
    <source>
        <dbReference type="EMBL" id="RDB70076.1"/>
    </source>
</evidence>
<dbReference type="InterPro" id="IPR006657">
    <property type="entry name" value="MoPterin_dinucl-bd_dom"/>
</dbReference>
<reference evidence="10 12" key="1">
    <citation type="journal article" date="2018" name="Elife">
        <title>Discovery and characterization of a prevalent human gut bacterial enzyme sufficient for the inactivation of a family of plant toxins.</title>
        <authorList>
            <person name="Koppel N."/>
            <person name="Bisanz J.E."/>
            <person name="Pandelia M.E."/>
            <person name="Turnbaugh P.J."/>
            <person name="Balskus E.P."/>
        </authorList>
    </citation>
    <scope>NUCLEOTIDE SEQUENCE [LARGE SCALE GENOMIC DNA]</scope>
    <source>
        <strain evidence="10 12">DSM 16107</strain>
    </source>
</reference>
<name>A0A3N0IWU2_9ACTN</name>
<dbReference type="EMBL" id="QICC01000058">
    <property type="protein sequence ID" value="RNM40900.1"/>
    <property type="molecule type" value="Genomic_DNA"/>
</dbReference>
<dbReference type="SUPFAM" id="SSF50692">
    <property type="entry name" value="ADC-like"/>
    <property type="match status" value="1"/>
</dbReference>
<keyword evidence="3 7" id="KW-0732">Signal</keyword>
<dbReference type="OrthoDB" id="7376058at2"/>
<dbReference type="Pfam" id="PF00384">
    <property type="entry name" value="Molybdopterin"/>
    <property type="match status" value="1"/>
</dbReference>
<keyword evidence="5" id="KW-0408">Iron</keyword>
<dbReference type="Gene3D" id="3.40.50.740">
    <property type="match status" value="2"/>
</dbReference>
<evidence type="ECO:0000256" key="2">
    <source>
        <dbReference type="ARBA" id="ARBA00022723"/>
    </source>
</evidence>
<keyword evidence="6" id="KW-0411">Iron-sulfur</keyword>
<dbReference type="InterPro" id="IPR006656">
    <property type="entry name" value="Mopterin_OxRdtase"/>
</dbReference>